<evidence type="ECO:0000313" key="2">
    <source>
        <dbReference type="EMBL" id="KAG5412280.1"/>
    </source>
</evidence>
<dbReference type="SUPFAM" id="SSF52047">
    <property type="entry name" value="RNI-like"/>
    <property type="match status" value="1"/>
</dbReference>
<keyword evidence="1" id="KW-1133">Transmembrane helix</keyword>
<dbReference type="Proteomes" id="UP000823674">
    <property type="component" value="Chromosome A02"/>
</dbReference>
<feature type="transmembrane region" description="Helical" evidence="1">
    <location>
        <begin position="87"/>
        <end position="110"/>
    </location>
</feature>
<gene>
    <name evidence="2" type="primary">A02p058260.1_BraROA</name>
    <name evidence="2" type="ORF">IGI04_008599</name>
</gene>
<reference evidence="2 3" key="1">
    <citation type="submission" date="2021-03" db="EMBL/GenBank/DDBJ databases">
        <authorList>
            <person name="King G.J."/>
            <person name="Bancroft I."/>
            <person name="Baten A."/>
            <person name="Bloomfield J."/>
            <person name="Borpatragohain P."/>
            <person name="He Z."/>
            <person name="Irish N."/>
            <person name="Irwin J."/>
            <person name="Liu K."/>
            <person name="Mauleon R.P."/>
            <person name="Moore J."/>
            <person name="Morris R."/>
            <person name="Ostergaard L."/>
            <person name="Wang B."/>
            <person name="Wells R."/>
        </authorList>
    </citation>
    <scope>NUCLEOTIDE SEQUENCE [LARGE SCALE GENOMIC DNA]</scope>
    <source>
        <strain evidence="2">R-o-18</strain>
        <tissue evidence="2">Leaf</tissue>
    </source>
</reference>
<evidence type="ECO:0000256" key="1">
    <source>
        <dbReference type="SAM" id="Phobius"/>
    </source>
</evidence>
<dbReference type="EMBL" id="JADBGQ010000002">
    <property type="protein sequence ID" value="KAG5412280.1"/>
    <property type="molecule type" value="Genomic_DNA"/>
</dbReference>
<organism evidence="2 3">
    <name type="scientific">Brassica rapa subsp. trilocularis</name>
    <dbReference type="NCBI Taxonomy" id="1813537"/>
    <lineage>
        <taxon>Eukaryota</taxon>
        <taxon>Viridiplantae</taxon>
        <taxon>Streptophyta</taxon>
        <taxon>Embryophyta</taxon>
        <taxon>Tracheophyta</taxon>
        <taxon>Spermatophyta</taxon>
        <taxon>Magnoliopsida</taxon>
        <taxon>eudicotyledons</taxon>
        <taxon>Gunneridae</taxon>
        <taxon>Pentapetalae</taxon>
        <taxon>rosids</taxon>
        <taxon>malvids</taxon>
        <taxon>Brassicales</taxon>
        <taxon>Brassicaceae</taxon>
        <taxon>Brassiceae</taxon>
        <taxon>Brassica</taxon>
    </lineage>
</organism>
<keyword evidence="1" id="KW-0812">Transmembrane</keyword>
<dbReference type="PANTHER" id="PTHR31900">
    <property type="entry name" value="F-BOX/RNI SUPERFAMILY PROTEIN-RELATED"/>
    <property type="match status" value="1"/>
</dbReference>
<dbReference type="InterPro" id="IPR050232">
    <property type="entry name" value="FBL13/AtMIF1-like"/>
</dbReference>
<evidence type="ECO:0008006" key="4">
    <source>
        <dbReference type="Google" id="ProtNLM"/>
    </source>
</evidence>
<name>A0ABQ7NN30_BRACM</name>
<feature type="transmembrane region" description="Helical" evidence="1">
    <location>
        <begin position="47"/>
        <end position="66"/>
    </location>
</feature>
<sequence length="334" mass="37905">MGNQMTCWSRYYRFFQQKLQSPPASCPNDGNVFGCGYQDSSTLAVVLNARVSSVCLIMIVHFGFFLTEASHYIKLRSSKASVVNLKISNCGFLLLFLASYVSLTFIIMIIRTRTTYYQGNILLDVPRMVGLPSLKTLQIQSVKLLDGESFRKIPSVCPVLENLLVKLYGGYVNMGMINVSIPSLLRLSLQIPYDGLLDGLVIDTPSLKYLKLEDLPQLEEAYLDFNYRDVERLIGSITSVKRLTLALELEHLRLCVGTNCASSLLVRLLEDSPNLRELDLFEMVSKLLGVFKRLILPAWSRLFPFILRKSDLVIARKSCLPAKKENDQWKIWNQ</sequence>
<accession>A0ABQ7NN30</accession>
<dbReference type="Gene3D" id="3.80.10.10">
    <property type="entry name" value="Ribonuclease Inhibitor"/>
    <property type="match status" value="1"/>
</dbReference>
<comment type="caution">
    <text evidence="2">The sequence shown here is derived from an EMBL/GenBank/DDBJ whole genome shotgun (WGS) entry which is preliminary data.</text>
</comment>
<keyword evidence="3" id="KW-1185">Reference proteome</keyword>
<proteinExistence type="predicted"/>
<dbReference type="PANTHER" id="PTHR31900:SF28">
    <property type="entry name" value="FBD DOMAIN-CONTAINING PROTEIN"/>
    <property type="match status" value="1"/>
</dbReference>
<dbReference type="InterPro" id="IPR032675">
    <property type="entry name" value="LRR_dom_sf"/>
</dbReference>
<keyword evidence="1" id="KW-0472">Membrane</keyword>
<evidence type="ECO:0000313" key="3">
    <source>
        <dbReference type="Proteomes" id="UP000823674"/>
    </source>
</evidence>
<protein>
    <recommendedName>
        <fullName evidence="4">FBD domain-containing protein</fullName>
    </recommendedName>
</protein>